<evidence type="ECO:0000259" key="1">
    <source>
        <dbReference type="Pfam" id="PF13460"/>
    </source>
</evidence>
<organism evidence="2 3">
    <name type="scientific">Niabella yanshanensis</name>
    <dbReference type="NCBI Taxonomy" id="577386"/>
    <lineage>
        <taxon>Bacteria</taxon>
        <taxon>Pseudomonadati</taxon>
        <taxon>Bacteroidota</taxon>
        <taxon>Chitinophagia</taxon>
        <taxon>Chitinophagales</taxon>
        <taxon>Chitinophagaceae</taxon>
        <taxon>Niabella</taxon>
    </lineage>
</organism>
<name>A0ABZ0WAC8_9BACT</name>
<dbReference type="SUPFAM" id="SSF51735">
    <property type="entry name" value="NAD(P)-binding Rossmann-fold domains"/>
    <property type="match status" value="1"/>
</dbReference>
<accession>A0ABZ0WAC8</accession>
<evidence type="ECO:0000313" key="2">
    <source>
        <dbReference type="EMBL" id="WQD39619.1"/>
    </source>
</evidence>
<dbReference type="Proteomes" id="UP001325680">
    <property type="component" value="Chromosome"/>
</dbReference>
<sequence length="188" mass="20676">MLQGCDAVISMLGQPAGEPPIFSQATGNVLAAIQQYNIGRYIVTTGLNVDTPADYKSDRVQAATEWMKTCYPQTTADKQVEYEVLSNSSVDWTMMRLPMIAQSNEEGLLAVSLADYPGEQISAGRLARLPLPCCRTGNIGNRHPLSRTGIVSAYKYILKSPAFMPGFHRFKTSGQEAGFFRFHHTPLV</sequence>
<dbReference type="InterPro" id="IPR036291">
    <property type="entry name" value="NAD(P)-bd_dom_sf"/>
</dbReference>
<dbReference type="EMBL" id="CP139960">
    <property type="protein sequence ID" value="WQD39619.1"/>
    <property type="molecule type" value="Genomic_DNA"/>
</dbReference>
<evidence type="ECO:0000313" key="3">
    <source>
        <dbReference type="Proteomes" id="UP001325680"/>
    </source>
</evidence>
<protein>
    <submittedName>
        <fullName evidence="2">NAD(P)H-binding protein</fullName>
    </submittedName>
</protein>
<keyword evidence="3" id="KW-1185">Reference proteome</keyword>
<dbReference type="Gene3D" id="3.40.50.720">
    <property type="entry name" value="NAD(P)-binding Rossmann-like Domain"/>
    <property type="match status" value="1"/>
</dbReference>
<reference evidence="2 3" key="1">
    <citation type="submission" date="2023-12" db="EMBL/GenBank/DDBJ databases">
        <title>Genome sequencing and assembly of bacterial species from a model synthetic community.</title>
        <authorList>
            <person name="Hogle S.L."/>
        </authorList>
    </citation>
    <scope>NUCLEOTIDE SEQUENCE [LARGE SCALE GENOMIC DNA]</scope>
    <source>
        <strain evidence="2 3">HAMBI_3031</strain>
    </source>
</reference>
<dbReference type="InterPro" id="IPR016040">
    <property type="entry name" value="NAD(P)-bd_dom"/>
</dbReference>
<gene>
    <name evidence="2" type="ORF">U0035_05590</name>
</gene>
<feature type="domain" description="NAD(P)-binding" evidence="1">
    <location>
        <begin position="2"/>
        <end position="128"/>
    </location>
</feature>
<dbReference type="RefSeq" id="WP_327138728.1">
    <property type="nucleotide sequence ID" value="NZ_CP139960.1"/>
</dbReference>
<proteinExistence type="predicted"/>
<dbReference type="Pfam" id="PF13460">
    <property type="entry name" value="NAD_binding_10"/>
    <property type="match status" value="1"/>
</dbReference>